<keyword evidence="2" id="KW-1185">Reference proteome</keyword>
<sequence length="37" mass="4164">METLIWVTKNSGTPLRSGEEHPASIARMDTMQTIDFV</sequence>
<dbReference type="Proteomes" id="UP000217211">
    <property type="component" value="Plasmid pSJ05684a"/>
</dbReference>
<organism evidence="1 2">
    <name type="scientific">Sinorhizobium sojae CCBAU 05684</name>
    <dbReference type="NCBI Taxonomy" id="716928"/>
    <lineage>
        <taxon>Bacteria</taxon>
        <taxon>Pseudomonadati</taxon>
        <taxon>Pseudomonadota</taxon>
        <taxon>Alphaproteobacteria</taxon>
        <taxon>Hyphomicrobiales</taxon>
        <taxon>Rhizobiaceae</taxon>
        <taxon>Sinorhizobium/Ensifer group</taxon>
        <taxon>Sinorhizobium</taxon>
    </lineage>
</organism>
<dbReference type="AlphaFoldDB" id="A0A249PNZ9"/>
<evidence type="ECO:0000313" key="1">
    <source>
        <dbReference type="EMBL" id="ASY67422.1"/>
    </source>
</evidence>
<name>A0A249PNZ9_9HYPH</name>
<keyword evidence="1" id="KW-0614">Plasmid</keyword>
<reference evidence="1 2" key="1">
    <citation type="submission" date="2017-08" db="EMBL/GenBank/DDBJ databases">
        <title>Multipartite genome sequences of Sinorhizobium species nodulating soybeans.</title>
        <authorList>
            <person name="Tian C.F."/>
        </authorList>
    </citation>
    <scope>NUCLEOTIDE SEQUENCE [LARGE SCALE GENOMIC DNA]</scope>
    <source>
        <strain evidence="1 2">CCBAU 05684</strain>
        <plasmid evidence="2">psj05684a</plasmid>
    </source>
</reference>
<accession>A0A249PNZ9</accession>
<protein>
    <submittedName>
        <fullName evidence="1">Uncharacterized protein</fullName>
    </submittedName>
</protein>
<gene>
    <name evidence="1" type="ORF">SJ05684_a41090</name>
</gene>
<proteinExistence type="predicted"/>
<geneLocation type="plasmid" evidence="2">
    <name>psj05684a</name>
</geneLocation>
<dbReference type="KEGG" id="esj:SJ05684_a41090"/>
<evidence type="ECO:0000313" key="2">
    <source>
        <dbReference type="Proteomes" id="UP000217211"/>
    </source>
</evidence>
<dbReference type="EMBL" id="CP023069">
    <property type="protein sequence ID" value="ASY67422.1"/>
    <property type="molecule type" value="Genomic_DNA"/>
</dbReference>